<dbReference type="SUPFAM" id="SSF144083">
    <property type="entry name" value="Magnesium transport protein CorA, transmembrane region"/>
    <property type="match status" value="1"/>
</dbReference>
<dbReference type="GO" id="GO:0016020">
    <property type="term" value="C:membrane"/>
    <property type="evidence" value="ECO:0007669"/>
    <property type="project" value="UniProtKB-SubCell"/>
</dbReference>
<dbReference type="SUPFAM" id="SSF143865">
    <property type="entry name" value="CorA soluble domain-like"/>
    <property type="match status" value="1"/>
</dbReference>
<dbReference type="AlphaFoldDB" id="A0A168N130"/>
<dbReference type="EMBL" id="AMYB01000003">
    <property type="protein sequence ID" value="OAD05641.1"/>
    <property type="molecule type" value="Genomic_DNA"/>
</dbReference>
<dbReference type="STRING" id="747725.A0A168N130"/>
<organism evidence="7 8">
    <name type="scientific">Mucor lusitanicus CBS 277.49</name>
    <dbReference type="NCBI Taxonomy" id="747725"/>
    <lineage>
        <taxon>Eukaryota</taxon>
        <taxon>Fungi</taxon>
        <taxon>Fungi incertae sedis</taxon>
        <taxon>Mucoromycota</taxon>
        <taxon>Mucoromycotina</taxon>
        <taxon>Mucoromycetes</taxon>
        <taxon>Mucorales</taxon>
        <taxon>Mucorineae</taxon>
        <taxon>Mucoraceae</taxon>
        <taxon>Mucor</taxon>
    </lineage>
</organism>
<dbReference type="InterPro" id="IPR045863">
    <property type="entry name" value="CorA_TM1_TM2"/>
</dbReference>
<gene>
    <name evidence="7" type="ORF">MUCCIDRAFT_130900</name>
</gene>
<dbReference type="PANTHER" id="PTHR21535:SF51">
    <property type="entry name" value="MANGANESE RESISTANCE PROTEIN MNR2"/>
    <property type="match status" value="1"/>
</dbReference>
<name>A0A168N130_MUCCL</name>
<proteinExistence type="inferred from homology"/>
<dbReference type="PANTHER" id="PTHR21535">
    <property type="entry name" value="MAGNESIUM AND COBALT TRANSPORT PROTEIN/MITOCHONDRIAL IMPORT INNER MEMBRANE TRANSLOCASE SUBUNIT TIM8"/>
    <property type="match status" value="1"/>
</dbReference>
<dbReference type="Proteomes" id="UP000077051">
    <property type="component" value="Unassembled WGS sequence"/>
</dbReference>
<comment type="caution">
    <text evidence="7">The sequence shown here is derived from an EMBL/GenBank/DDBJ whole genome shotgun (WGS) entry which is preliminary data.</text>
</comment>
<dbReference type="Gene3D" id="1.20.58.340">
    <property type="entry name" value="Magnesium transport protein CorA, transmembrane region"/>
    <property type="match status" value="2"/>
</dbReference>
<evidence type="ECO:0000313" key="7">
    <source>
        <dbReference type="EMBL" id="OAD05641.1"/>
    </source>
</evidence>
<dbReference type="GO" id="GO:0010961">
    <property type="term" value="P:intracellular magnesium ion homeostasis"/>
    <property type="evidence" value="ECO:0007669"/>
    <property type="project" value="TreeGrafter"/>
</dbReference>
<feature type="non-terminal residue" evidence="7">
    <location>
        <position position="1"/>
    </location>
</feature>
<evidence type="ECO:0000256" key="1">
    <source>
        <dbReference type="ARBA" id="ARBA00004141"/>
    </source>
</evidence>
<evidence type="ECO:0000256" key="5">
    <source>
        <dbReference type="ARBA" id="ARBA00023136"/>
    </source>
</evidence>
<evidence type="ECO:0000256" key="2">
    <source>
        <dbReference type="ARBA" id="ARBA00009765"/>
    </source>
</evidence>
<feature type="transmembrane region" description="Helical" evidence="6">
    <location>
        <begin position="245"/>
        <end position="268"/>
    </location>
</feature>
<keyword evidence="3 6" id="KW-0812">Transmembrane</keyword>
<evidence type="ECO:0000313" key="8">
    <source>
        <dbReference type="Proteomes" id="UP000077051"/>
    </source>
</evidence>
<evidence type="ECO:0000256" key="6">
    <source>
        <dbReference type="SAM" id="Phobius"/>
    </source>
</evidence>
<feature type="non-terminal residue" evidence="7">
    <location>
        <position position="289"/>
    </location>
</feature>
<dbReference type="CDD" id="cd12829">
    <property type="entry name" value="Alr1p-like"/>
    <property type="match status" value="1"/>
</dbReference>
<sequence>WWVDVLCPSVEEMRVLSKTFHIHPLTTEDIQAQEPREKVELFPNYTFVCFRAFDVDPISDLIKPFNYYTLIFKEGFLTFHFKRSDHCDTVRERCDQLKTYMPITPDWMNYALIDSITDSFAPIILQVEMEAVSIDELSLVLKKSEQADMLKRISRCRKKSTQLARLLGSKLDVIKSLMKRYQDNKKAYTDVLLYLGDIQDHVVTMVQNINHYDRILHRAHTNYLAQVNLELTQTYNMTNNVMNRLTFLATVFIPLTLIGSLWGMNVYVPGKDHTDLGYFYWILGGMALY</sequence>
<comment type="similarity">
    <text evidence="2">Belongs to the CorA metal ion transporter (MIT) (TC 1.A.35) family.</text>
</comment>
<dbReference type="Gene3D" id="3.30.460.20">
    <property type="entry name" value="CorA soluble domain-like"/>
    <property type="match status" value="1"/>
</dbReference>
<comment type="subcellular location">
    <subcellularLocation>
        <location evidence="1">Membrane</location>
        <topology evidence="1">Multi-pass membrane protein</topology>
    </subcellularLocation>
</comment>
<dbReference type="VEuPathDB" id="FungiDB:MUCCIDRAFT_130900"/>
<dbReference type="GO" id="GO:0015095">
    <property type="term" value="F:magnesium ion transmembrane transporter activity"/>
    <property type="evidence" value="ECO:0007669"/>
    <property type="project" value="InterPro"/>
</dbReference>
<reference evidence="7 8" key="1">
    <citation type="submission" date="2015-06" db="EMBL/GenBank/DDBJ databases">
        <title>Expansion of signal transduction pathways in fungi by whole-genome duplication.</title>
        <authorList>
            <consortium name="DOE Joint Genome Institute"/>
            <person name="Corrochano L.M."/>
            <person name="Kuo A."/>
            <person name="Marcet-Houben M."/>
            <person name="Polaino S."/>
            <person name="Salamov A."/>
            <person name="Villalobos J.M."/>
            <person name="Alvarez M.I."/>
            <person name="Avalos J."/>
            <person name="Benito E.P."/>
            <person name="Benoit I."/>
            <person name="Burger G."/>
            <person name="Camino L.P."/>
            <person name="Canovas D."/>
            <person name="Cerda-Olmedo E."/>
            <person name="Cheng J.-F."/>
            <person name="Dominguez A."/>
            <person name="Elias M."/>
            <person name="Eslava A.P."/>
            <person name="Glaser F."/>
            <person name="Grimwood J."/>
            <person name="Gutierrez G."/>
            <person name="Heitman J."/>
            <person name="Henrissat B."/>
            <person name="Iturriaga E.A."/>
            <person name="Lang B.F."/>
            <person name="Lavin J.L."/>
            <person name="Lee S."/>
            <person name="Li W."/>
            <person name="Lindquist E."/>
            <person name="Lopez-Garcia S."/>
            <person name="Luque E.M."/>
            <person name="Marcos A.T."/>
            <person name="Martin J."/>
            <person name="Mccluskey K."/>
            <person name="Medina H.R."/>
            <person name="Miralles-Duran A."/>
            <person name="Miyazaki A."/>
            <person name="Munoz-Torres E."/>
            <person name="Oguiza J.A."/>
            <person name="Ohm R."/>
            <person name="Olmedo M."/>
            <person name="Orejas M."/>
            <person name="Ortiz-Castellanos L."/>
            <person name="Pisabarro A.G."/>
            <person name="Rodriguez-Romero J."/>
            <person name="Ruiz-Herrera J."/>
            <person name="Ruiz-Vazquez R."/>
            <person name="Sanz C."/>
            <person name="Schackwitz W."/>
            <person name="Schmutz J."/>
            <person name="Shahriari M."/>
            <person name="Shelest E."/>
            <person name="Silva-Franco F."/>
            <person name="Soanes D."/>
            <person name="Syed K."/>
            <person name="Tagua V.G."/>
            <person name="Talbot N.J."/>
            <person name="Thon M."/>
            <person name="De Vries R.P."/>
            <person name="Wiebenga A."/>
            <person name="Yadav J.S."/>
            <person name="Braun E.L."/>
            <person name="Baker S."/>
            <person name="Garre V."/>
            <person name="Horwitz B."/>
            <person name="Torres-Martinez S."/>
            <person name="Idnurm A."/>
            <person name="Herrera-Estrella A."/>
            <person name="Gabaldon T."/>
            <person name="Grigoriev I.V."/>
        </authorList>
    </citation>
    <scope>NUCLEOTIDE SEQUENCE [LARGE SCALE GENOMIC DNA]</scope>
    <source>
        <strain evidence="7 8">CBS 277.49</strain>
    </source>
</reference>
<dbReference type="InterPro" id="IPR045861">
    <property type="entry name" value="CorA_cytoplasmic_dom"/>
</dbReference>
<protein>
    <recommendedName>
        <fullName evidence="9">Magnesium transporter</fullName>
    </recommendedName>
</protein>
<evidence type="ECO:0000256" key="4">
    <source>
        <dbReference type="ARBA" id="ARBA00022989"/>
    </source>
</evidence>
<dbReference type="InterPro" id="IPR002523">
    <property type="entry name" value="MgTranspt_CorA/ZnTranspt_ZntB"/>
</dbReference>
<evidence type="ECO:0008006" key="9">
    <source>
        <dbReference type="Google" id="ProtNLM"/>
    </source>
</evidence>
<dbReference type="Pfam" id="PF01544">
    <property type="entry name" value="CorA"/>
    <property type="match status" value="1"/>
</dbReference>
<keyword evidence="4 6" id="KW-1133">Transmembrane helix</keyword>
<accession>A0A168N130</accession>
<keyword evidence="8" id="KW-1185">Reference proteome</keyword>
<evidence type="ECO:0000256" key="3">
    <source>
        <dbReference type="ARBA" id="ARBA00022692"/>
    </source>
</evidence>
<dbReference type="OrthoDB" id="29879at2759"/>
<keyword evidence="5 6" id="KW-0472">Membrane</keyword>
<dbReference type="InterPro" id="IPR044089">
    <property type="entry name" value="Alr1-like"/>
</dbReference>